<organism evidence="2 3">
    <name type="scientific">Hufsiella ginkgonis</name>
    <dbReference type="NCBI Taxonomy" id="2695274"/>
    <lineage>
        <taxon>Bacteria</taxon>
        <taxon>Pseudomonadati</taxon>
        <taxon>Bacteroidota</taxon>
        <taxon>Sphingobacteriia</taxon>
        <taxon>Sphingobacteriales</taxon>
        <taxon>Sphingobacteriaceae</taxon>
        <taxon>Hufsiella</taxon>
    </lineage>
</organism>
<dbReference type="SMART" id="SM00471">
    <property type="entry name" value="HDc"/>
    <property type="match status" value="1"/>
</dbReference>
<accession>A0A7K1XU49</accession>
<evidence type="ECO:0000313" key="3">
    <source>
        <dbReference type="Proteomes" id="UP000451233"/>
    </source>
</evidence>
<dbReference type="Proteomes" id="UP000451233">
    <property type="component" value="Unassembled WGS sequence"/>
</dbReference>
<name>A0A7K1XU49_9SPHI</name>
<comment type="caution">
    <text evidence="2">The sequence shown here is derived from an EMBL/GenBank/DDBJ whole genome shotgun (WGS) entry which is preliminary data.</text>
</comment>
<proteinExistence type="predicted"/>
<sequence length="197" mass="22893">MTPETSITKNAERYVMDYLEAFLPPGFGFHNIQHAREVKEAVSLIGDYLSLPAGDIEVLRIAASFHDTGYCHTYSGHEDRSITIASVWLSDEDYPIERIARVASCIEATRFPQSPNDLLGQVLCDADLFHFASLNYPDYEHRLRLEWERRLDRFYSDQDWARTNCEALIAQTYFTSYGKKVLQPLKERNIELLRCRY</sequence>
<dbReference type="EMBL" id="WVHS01000001">
    <property type="protein sequence ID" value="MXV14026.1"/>
    <property type="molecule type" value="Genomic_DNA"/>
</dbReference>
<dbReference type="Pfam" id="PF01966">
    <property type="entry name" value="HD"/>
    <property type="match status" value="1"/>
</dbReference>
<reference evidence="2 3" key="1">
    <citation type="submission" date="2019-11" db="EMBL/GenBank/DDBJ databases">
        <title>Pedobacter sp. HMF7056 Genome sequencing and assembly.</title>
        <authorList>
            <person name="Kang H."/>
            <person name="Kim H."/>
            <person name="Joh K."/>
        </authorList>
    </citation>
    <scope>NUCLEOTIDE SEQUENCE [LARGE SCALE GENOMIC DNA]</scope>
    <source>
        <strain evidence="2 3">HMF7056</strain>
    </source>
</reference>
<evidence type="ECO:0000259" key="1">
    <source>
        <dbReference type="SMART" id="SM00471"/>
    </source>
</evidence>
<gene>
    <name evidence="2" type="ORF">GS398_01845</name>
</gene>
<dbReference type="InterPro" id="IPR006674">
    <property type="entry name" value="HD_domain"/>
</dbReference>
<dbReference type="SUPFAM" id="SSF109604">
    <property type="entry name" value="HD-domain/PDEase-like"/>
    <property type="match status" value="1"/>
</dbReference>
<keyword evidence="3" id="KW-1185">Reference proteome</keyword>
<protein>
    <submittedName>
        <fullName evidence="2">HD domain-containing protein</fullName>
    </submittedName>
</protein>
<evidence type="ECO:0000313" key="2">
    <source>
        <dbReference type="EMBL" id="MXV14026.1"/>
    </source>
</evidence>
<feature type="domain" description="HD/PDEase" evidence="1">
    <location>
        <begin position="27"/>
        <end position="141"/>
    </location>
</feature>
<dbReference type="Gene3D" id="1.10.3210.10">
    <property type="entry name" value="Hypothetical protein af1432"/>
    <property type="match status" value="1"/>
</dbReference>
<dbReference type="AlphaFoldDB" id="A0A7K1XU49"/>
<dbReference type="RefSeq" id="WP_160905035.1">
    <property type="nucleotide sequence ID" value="NZ_WVHS01000001.1"/>
</dbReference>
<dbReference type="CDD" id="cd00077">
    <property type="entry name" value="HDc"/>
    <property type="match status" value="1"/>
</dbReference>
<dbReference type="InterPro" id="IPR003607">
    <property type="entry name" value="HD/PDEase_dom"/>
</dbReference>